<evidence type="ECO:0000256" key="3">
    <source>
        <dbReference type="ARBA" id="ARBA00023315"/>
    </source>
</evidence>
<dbReference type="Pfam" id="PF00108">
    <property type="entry name" value="Thiolase_N"/>
    <property type="match status" value="1"/>
</dbReference>
<proteinExistence type="inferred from homology"/>
<dbReference type="InterPro" id="IPR020617">
    <property type="entry name" value="Thiolase_C"/>
</dbReference>
<dbReference type="InterPro" id="IPR016039">
    <property type="entry name" value="Thiolase-like"/>
</dbReference>
<keyword evidence="2 4" id="KW-0808">Transferase</keyword>
<name>A0ABS9E2P0_9HYPH</name>
<evidence type="ECO:0000313" key="7">
    <source>
        <dbReference type="EMBL" id="MCF4097121.1"/>
    </source>
</evidence>
<dbReference type="PANTHER" id="PTHR18919">
    <property type="entry name" value="ACETYL-COA C-ACYLTRANSFERASE"/>
    <property type="match status" value="1"/>
</dbReference>
<dbReference type="PROSITE" id="PS00099">
    <property type="entry name" value="THIOLASE_3"/>
    <property type="match status" value="1"/>
</dbReference>
<dbReference type="EMBL" id="JAKGTI010000001">
    <property type="protein sequence ID" value="MCF4097121.1"/>
    <property type="molecule type" value="Genomic_DNA"/>
</dbReference>
<dbReference type="InterPro" id="IPR002155">
    <property type="entry name" value="Thiolase"/>
</dbReference>
<dbReference type="RefSeq" id="WP_236112698.1">
    <property type="nucleotide sequence ID" value="NZ_JAKGTI010000001.1"/>
</dbReference>
<feature type="domain" description="Thiolase N-terminal" evidence="5">
    <location>
        <begin position="5"/>
        <end position="263"/>
    </location>
</feature>
<feature type="domain" description="Thiolase C-terminal" evidence="6">
    <location>
        <begin position="271"/>
        <end position="391"/>
    </location>
</feature>
<protein>
    <submittedName>
        <fullName evidence="7">Acetyl-CoA C-acyltransferase</fullName>
        <ecNumber evidence="7">2.3.1.16</ecNumber>
    </submittedName>
</protein>
<organism evidence="7 8">
    <name type="scientific">Maritalea mediterranea</name>
    <dbReference type="NCBI Taxonomy" id="2909667"/>
    <lineage>
        <taxon>Bacteria</taxon>
        <taxon>Pseudomonadati</taxon>
        <taxon>Pseudomonadota</taxon>
        <taxon>Alphaproteobacteria</taxon>
        <taxon>Hyphomicrobiales</taxon>
        <taxon>Devosiaceae</taxon>
        <taxon>Maritalea</taxon>
    </lineage>
</organism>
<keyword evidence="8" id="KW-1185">Reference proteome</keyword>
<dbReference type="PANTHER" id="PTHR18919:SF138">
    <property type="entry name" value="ACETYL-COA C-ACETYLTRANSFERASE"/>
    <property type="match status" value="1"/>
</dbReference>
<dbReference type="PIRSF" id="PIRSF000429">
    <property type="entry name" value="Ac-CoA_Ac_transf"/>
    <property type="match status" value="1"/>
</dbReference>
<dbReference type="EC" id="2.3.1.16" evidence="7"/>
<comment type="similarity">
    <text evidence="1 4">Belongs to the thiolase-like superfamily. Thiolase family.</text>
</comment>
<dbReference type="NCBIfam" id="TIGR01930">
    <property type="entry name" value="AcCoA-C-Actrans"/>
    <property type="match status" value="1"/>
</dbReference>
<evidence type="ECO:0000256" key="2">
    <source>
        <dbReference type="ARBA" id="ARBA00022679"/>
    </source>
</evidence>
<gene>
    <name evidence="7" type="ORF">L1I42_01300</name>
</gene>
<evidence type="ECO:0000313" key="8">
    <source>
        <dbReference type="Proteomes" id="UP001201217"/>
    </source>
</evidence>
<accession>A0ABS9E2P0</accession>
<dbReference type="Proteomes" id="UP001201217">
    <property type="component" value="Unassembled WGS sequence"/>
</dbReference>
<dbReference type="Pfam" id="PF02803">
    <property type="entry name" value="Thiolase_C"/>
    <property type="match status" value="1"/>
</dbReference>
<dbReference type="GO" id="GO:0003988">
    <property type="term" value="F:acetyl-CoA C-acyltransferase activity"/>
    <property type="evidence" value="ECO:0007669"/>
    <property type="project" value="UniProtKB-EC"/>
</dbReference>
<evidence type="ECO:0000259" key="6">
    <source>
        <dbReference type="Pfam" id="PF02803"/>
    </source>
</evidence>
<comment type="caution">
    <text evidence="7">The sequence shown here is derived from an EMBL/GenBank/DDBJ whole genome shotgun (WGS) entry which is preliminary data.</text>
</comment>
<reference evidence="7 8" key="1">
    <citation type="submission" date="2022-01" db="EMBL/GenBank/DDBJ databases">
        <title>Maritalea mediterranea sp. nov., isolated from marine plastic residues from the Malva-rosa beach (Valencia, Spain).</title>
        <authorList>
            <person name="Vidal-Verdu A."/>
            <person name="Molina-Menor E."/>
            <person name="Pascual J."/>
            <person name="Pereto J."/>
            <person name="Porcar M."/>
        </authorList>
    </citation>
    <scope>NUCLEOTIDE SEQUENCE [LARGE SCALE GENOMIC DNA]</scope>
    <source>
        <strain evidence="7 8">P4.10X</strain>
    </source>
</reference>
<dbReference type="Gene3D" id="3.40.47.10">
    <property type="match status" value="2"/>
</dbReference>
<sequence>MTDHIVIVDAARTPMGGLQGDLGAASAPDLGATAIKAAVERAGLSPEDISEVLMGNVLNAGIGQAPARQAALGAGLKLGTACTTISKVCGSGMKAVMLAHDQLKADNGDIVVAGGMESMTNAPYLLPKMRSGARMGHSEVIDHMFFDGLQNAYDKHELMGEFAENCASKYSFSREQQDEFALGSLNKALAAQESGAFDKEITAVTIKGRKGDVTVDKDEQPGNARPDKIPQLRPAFAKDGTVTAANASSISDGAAALVLMRESDAKAKGLKIRARIIGHQSHAHEPGWFTTAPVPAMQKLIDKIGWAVNDVDLWEINEAFAVVTLAAIHDLKIDADKVNIHGGACALGHPIGASGARILVTLLHALEHTSKKRGVASLCIGGGEATAMAIEIAD</sequence>
<dbReference type="InterPro" id="IPR020610">
    <property type="entry name" value="Thiolase_AS"/>
</dbReference>
<evidence type="ECO:0000256" key="4">
    <source>
        <dbReference type="RuleBase" id="RU003557"/>
    </source>
</evidence>
<keyword evidence="3 4" id="KW-0012">Acyltransferase</keyword>
<dbReference type="SUPFAM" id="SSF53901">
    <property type="entry name" value="Thiolase-like"/>
    <property type="match status" value="2"/>
</dbReference>
<dbReference type="InterPro" id="IPR020615">
    <property type="entry name" value="Thiolase_acyl_enz_int_AS"/>
</dbReference>
<dbReference type="PROSITE" id="PS00098">
    <property type="entry name" value="THIOLASE_1"/>
    <property type="match status" value="1"/>
</dbReference>
<evidence type="ECO:0000259" key="5">
    <source>
        <dbReference type="Pfam" id="PF00108"/>
    </source>
</evidence>
<dbReference type="CDD" id="cd00751">
    <property type="entry name" value="thiolase"/>
    <property type="match status" value="1"/>
</dbReference>
<evidence type="ECO:0000256" key="1">
    <source>
        <dbReference type="ARBA" id="ARBA00010982"/>
    </source>
</evidence>
<dbReference type="InterPro" id="IPR020616">
    <property type="entry name" value="Thiolase_N"/>
</dbReference>